<dbReference type="NCBIfam" id="TIGR00873">
    <property type="entry name" value="gnd"/>
    <property type="match status" value="1"/>
</dbReference>
<keyword evidence="7 12" id="KW-0521">NADP</keyword>
<dbReference type="Pfam" id="PF00393">
    <property type="entry name" value="6PGD"/>
    <property type="match status" value="1"/>
</dbReference>
<proteinExistence type="inferred from homology"/>
<feature type="binding site" evidence="14">
    <location>
        <position position="452"/>
    </location>
    <ligand>
        <name>substrate</name>
        <note>ligand shared between dimeric partners</note>
    </ligand>
</feature>
<evidence type="ECO:0000256" key="6">
    <source>
        <dbReference type="ARBA" id="ARBA00018193"/>
    </source>
</evidence>
<dbReference type="AlphaFoldDB" id="A0A918XRK4"/>
<evidence type="ECO:0000256" key="13">
    <source>
        <dbReference type="PIRSR" id="PIRSR000109-1"/>
    </source>
</evidence>
<evidence type="ECO:0000256" key="14">
    <source>
        <dbReference type="PIRSR" id="PIRSR000109-2"/>
    </source>
</evidence>
<dbReference type="FunFam" id="1.10.1040.10:FF:000032">
    <property type="entry name" value="6-phosphogluconate dehydrogenase, decarboxylating"/>
    <property type="match status" value="1"/>
</dbReference>
<feature type="binding site" evidence="14">
    <location>
        <position position="446"/>
    </location>
    <ligand>
        <name>substrate</name>
        <note>ligand shared between dimeric partners</note>
    </ligand>
</feature>
<dbReference type="InterPro" id="IPR036291">
    <property type="entry name" value="NAD(P)-bd_dom_sf"/>
</dbReference>
<dbReference type="SUPFAM" id="SSF51735">
    <property type="entry name" value="NAD(P)-binding Rossmann-fold domains"/>
    <property type="match status" value="1"/>
</dbReference>
<feature type="binding site" description="in other chain" evidence="14">
    <location>
        <position position="110"/>
    </location>
    <ligand>
        <name>substrate</name>
        <note>ligand shared between dimeric partners</note>
    </ligand>
</feature>
<dbReference type="PRINTS" id="PR00076">
    <property type="entry name" value="6PGDHDRGNASE"/>
</dbReference>
<reference evidence="17" key="1">
    <citation type="journal article" date="2014" name="Int. J. Syst. Evol. Microbiol.">
        <title>Complete genome sequence of Corynebacterium casei LMG S-19264T (=DSM 44701T), isolated from a smear-ripened cheese.</title>
        <authorList>
            <consortium name="US DOE Joint Genome Institute (JGI-PGF)"/>
            <person name="Walter F."/>
            <person name="Albersmeier A."/>
            <person name="Kalinowski J."/>
            <person name="Ruckert C."/>
        </authorList>
    </citation>
    <scope>NUCLEOTIDE SEQUENCE</scope>
    <source>
        <strain evidence="17">KCTC 42651</strain>
    </source>
</reference>
<evidence type="ECO:0000259" key="16">
    <source>
        <dbReference type="SMART" id="SM01350"/>
    </source>
</evidence>
<organism evidence="17 18">
    <name type="scientific">Thalassobaculum fulvum</name>
    <dbReference type="NCBI Taxonomy" id="1633335"/>
    <lineage>
        <taxon>Bacteria</taxon>
        <taxon>Pseudomonadati</taxon>
        <taxon>Pseudomonadota</taxon>
        <taxon>Alphaproteobacteria</taxon>
        <taxon>Rhodospirillales</taxon>
        <taxon>Thalassobaculaceae</taxon>
        <taxon>Thalassobaculum</taxon>
    </lineage>
</organism>
<dbReference type="InterPro" id="IPR006184">
    <property type="entry name" value="6PGdom_BS"/>
</dbReference>
<dbReference type="GO" id="GO:0050661">
    <property type="term" value="F:NADP binding"/>
    <property type="evidence" value="ECO:0007669"/>
    <property type="project" value="InterPro"/>
</dbReference>
<dbReference type="EC" id="1.1.1.44" evidence="5 12"/>
<comment type="pathway">
    <text evidence="2 12 15">Carbohydrate degradation; pentose phosphate pathway; D-ribulose 5-phosphate from D-glucose 6-phosphate (oxidative stage): step 3/3.</text>
</comment>
<evidence type="ECO:0000256" key="11">
    <source>
        <dbReference type="ARBA" id="ARBA00048640"/>
    </source>
</evidence>
<comment type="catalytic activity">
    <reaction evidence="11 12 15">
        <text>6-phospho-D-gluconate + NADP(+) = D-ribulose 5-phosphate + CO2 + NADPH</text>
        <dbReference type="Rhea" id="RHEA:10116"/>
        <dbReference type="ChEBI" id="CHEBI:16526"/>
        <dbReference type="ChEBI" id="CHEBI:57783"/>
        <dbReference type="ChEBI" id="CHEBI:58121"/>
        <dbReference type="ChEBI" id="CHEBI:58349"/>
        <dbReference type="ChEBI" id="CHEBI:58759"/>
        <dbReference type="EC" id="1.1.1.44"/>
    </reaction>
</comment>
<evidence type="ECO:0000256" key="3">
    <source>
        <dbReference type="ARBA" id="ARBA00008419"/>
    </source>
</evidence>
<dbReference type="GO" id="GO:0019521">
    <property type="term" value="P:D-gluconate metabolic process"/>
    <property type="evidence" value="ECO:0007669"/>
    <property type="project" value="UniProtKB-KW"/>
</dbReference>
<dbReference type="Gene3D" id="1.20.5.320">
    <property type="entry name" value="6-Phosphogluconate Dehydrogenase, domain 3"/>
    <property type="match status" value="1"/>
</dbReference>
<feature type="binding site" description="in other chain" evidence="14">
    <location>
        <begin position="136"/>
        <end position="138"/>
    </location>
    <ligand>
        <name>substrate</name>
        <note>ligand shared between dimeric partners</note>
    </ligand>
</feature>
<evidence type="ECO:0000256" key="10">
    <source>
        <dbReference type="ARBA" id="ARBA00023126"/>
    </source>
</evidence>
<sequence length="470" mass="48251">MTSSDRTAPLGAAPFGLIGLGTMGRNLALNLVDHGTALVVWERDPALAETARAALPASTVWADGPAALAAALPAPRAILLMVTAGPAVDAVIDALSPALSPGDAIIDGGNADARDTARRQAALAGTGIELIGLGVSGGEEGARFGPALMAGGDAATWERVAPALTAIAARTPDGSPCCARLGAGAAGHFVKTVHNGIEYAVMQALAEAYDLMRHGLGMAPDAIGDVFGRWNHGPLESYLVEIAADVVRTRDDDGTALLDKVVDRAGQKGTGRWASLAALDYGVPAATIAEAVFARAVSARGDERAVLATERAAVTGLDLADLEAAVRAATVAAFVQGFDLIAAADVAEGWSVDRVAVAQVWRAGCILRAALLDRLADAARRVPPDALLLQAPALAAEMREALPGLRRTVAAAALGGYAVPAMGSALAWVDGMTRERVPADFLQGLRDRFGAHRFERTDQPGSFHADWRGA</sequence>
<dbReference type="EMBL" id="BMZS01000003">
    <property type="protein sequence ID" value="GHD47244.1"/>
    <property type="molecule type" value="Genomic_DNA"/>
</dbReference>
<dbReference type="InterPro" id="IPR006113">
    <property type="entry name" value="6PGDH_Gnd/GntZ"/>
</dbReference>
<dbReference type="SUPFAM" id="SSF48179">
    <property type="entry name" value="6-phosphogluconate dehydrogenase C-terminal domain-like"/>
    <property type="match status" value="1"/>
</dbReference>
<reference evidence="17" key="2">
    <citation type="submission" date="2020-09" db="EMBL/GenBank/DDBJ databases">
        <authorList>
            <person name="Sun Q."/>
            <person name="Kim S."/>
        </authorList>
    </citation>
    <scope>NUCLEOTIDE SEQUENCE</scope>
    <source>
        <strain evidence="17">KCTC 42651</strain>
    </source>
</reference>
<comment type="subunit">
    <text evidence="4 12">Homodimer.</text>
</comment>
<dbReference type="InterPro" id="IPR013328">
    <property type="entry name" value="6PGD_dom2"/>
</dbReference>
<dbReference type="InterPro" id="IPR008927">
    <property type="entry name" value="6-PGluconate_DH-like_C_sf"/>
</dbReference>
<dbReference type="SMART" id="SM01350">
    <property type="entry name" value="6PGD"/>
    <property type="match status" value="1"/>
</dbReference>
<feature type="active site" description="Proton donor" evidence="13">
    <location>
        <position position="198"/>
    </location>
</feature>
<evidence type="ECO:0000256" key="2">
    <source>
        <dbReference type="ARBA" id="ARBA00004874"/>
    </source>
</evidence>
<dbReference type="InterPro" id="IPR006183">
    <property type="entry name" value="Pgluconate_DH"/>
</dbReference>
<dbReference type="NCBIfam" id="NF006765">
    <property type="entry name" value="PRK09287.1"/>
    <property type="match status" value="1"/>
</dbReference>
<feature type="domain" description="6-phosphogluconate dehydrogenase C-terminal" evidence="16">
    <location>
        <begin position="187"/>
        <end position="468"/>
    </location>
</feature>
<evidence type="ECO:0000313" key="17">
    <source>
        <dbReference type="EMBL" id="GHD47244.1"/>
    </source>
</evidence>
<dbReference type="Gene3D" id="1.10.1040.10">
    <property type="entry name" value="N-(1-d-carboxylethyl)-l-norvaline Dehydrogenase, domain 2"/>
    <property type="match status" value="1"/>
</dbReference>
<feature type="binding site" description="in other chain" evidence="14">
    <location>
        <position position="295"/>
    </location>
    <ligand>
        <name>substrate</name>
        <note>ligand shared between dimeric partners</note>
    </ligand>
</feature>
<comment type="function">
    <text evidence="1 12">Catalyzes the oxidative decarboxylation of 6-phosphogluconate to ribulose 5-phosphate and CO(2), with concomitant reduction of NADP to NADPH.</text>
</comment>
<name>A0A918XRK4_9PROT</name>
<dbReference type="RefSeq" id="WP_229836705.1">
    <property type="nucleotide sequence ID" value="NZ_BMZS01000003.1"/>
</dbReference>
<evidence type="ECO:0000256" key="12">
    <source>
        <dbReference type="PIRNR" id="PIRNR000109"/>
    </source>
</evidence>
<feature type="binding site" description="in other chain" evidence="14">
    <location>
        <position position="268"/>
    </location>
    <ligand>
        <name>substrate</name>
        <note>ligand shared between dimeric partners</note>
    </ligand>
</feature>
<feature type="binding site" description="in other chain" evidence="14">
    <location>
        <position position="199"/>
    </location>
    <ligand>
        <name>substrate</name>
        <note>ligand shared between dimeric partners</note>
    </ligand>
</feature>
<dbReference type="InterPro" id="IPR006114">
    <property type="entry name" value="6PGDH_C"/>
</dbReference>
<dbReference type="Proteomes" id="UP000630353">
    <property type="component" value="Unassembled WGS sequence"/>
</dbReference>
<evidence type="ECO:0000313" key="18">
    <source>
        <dbReference type="Proteomes" id="UP000630353"/>
    </source>
</evidence>
<evidence type="ECO:0000256" key="5">
    <source>
        <dbReference type="ARBA" id="ARBA00013011"/>
    </source>
</evidence>
<dbReference type="InterPro" id="IPR006115">
    <property type="entry name" value="6PGDH_NADP-bd"/>
</dbReference>
<feature type="active site" description="Proton acceptor" evidence="13">
    <location>
        <position position="191"/>
    </location>
</feature>
<keyword evidence="8 12" id="KW-0560">Oxidoreductase</keyword>
<evidence type="ECO:0000256" key="4">
    <source>
        <dbReference type="ARBA" id="ARBA00011738"/>
    </source>
</evidence>
<evidence type="ECO:0000256" key="9">
    <source>
        <dbReference type="ARBA" id="ARBA00023064"/>
    </source>
</evidence>
<evidence type="ECO:0000256" key="1">
    <source>
        <dbReference type="ARBA" id="ARBA00002526"/>
    </source>
</evidence>
<comment type="similarity">
    <text evidence="3 12 15">Belongs to the 6-phosphogluconate dehydrogenase family.</text>
</comment>
<dbReference type="GO" id="GO:0006098">
    <property type="term" value="P:pentose-phosphate shunt"/>
    <property type="evidence" value="ECO:0007669"/>
    <property type="project" value="UniProtKB-KW"/>
</dbReference>
<keyword evidence="9 15" id="KW-0311">Gluconate utilization</keyword>
<keyword evidence="18" id="KW-1185">Reference proteome</keyword>
<dbReference type="PIRSF" id="PIRSF000109">
    <property type="entry name" value="6PGD"/>
    <property type="match status" value="1"/>
</dbReference>
<comment type="caution">
    <text evidence="17">The sequence shown here is derived from an EMBL/GenBank/DDBJ whole genome shotgun (WGS) entry which is preliminary data.</text>
</comment>
<accession>A0A918XRK4</accession>
<dbReference type="PANTHER" id="PTHR11811">
    <property type="entry name" value="6-PHOSPHOGLUCONATE DEHYDROGENASE"/>
    <property type="match status" value="1"/>
</dbReference>
<keyword evidence="10 12" id="KW-0570">Pentose shunt</keyword>
<dbReference type="GO" id="GO:0004616">
    <property type="term" value="F:phosphogluconate dehydrogenase (decarboxylating) activity"/>
    <property type="evidence" value="ECO:0007669"/>
    <property type="project" value="UniProtKB-EC"/>
</dbReference>
<dbReference type="Gene3D" id="3.40.50.720">
    <property type="entry name" value="NAD(P)-binding Rossmann-like Domain"/>
    <property type="match status" value="1"/>
</dbReference>
<feature type="binding site" description="in other chain" evidence="14">
    <location>
        <begin position="194"/>
        <end position="195"/>
    </location>
    <ligand>
        <name>substrate</name>
        <note>ligand shared between dimeric partners</note>
    </ligand>
</feature>
<evidence type="ECO:0000256" key="7">
    <source>
        <dbReference type="ARBA" id="ARBA00022857"/>
    </source>
</evidence>
<gene>
    <name evidence="17" type="ORF">GCM10017083_17380</name>
</gene>
<evidence type="ECO:0000256" key="15">
    <source>
        <dbReference type="RuleBase" id="RU000485"/>
    </source>
</evidence>
<dbReference type="PROSITE" id="PS00461">
    <property type="entry name" value="6PGD"/>
    <property type="match status" value="1"/>
</dbReference>
<protein>
    <recommendedName>
        <fullName evidence="6 12">6-phosphogluconate dehydrogenase, decarboxylating</fullName>
        <ecNumber evidence="5 12">1.1.1.44</ecNumber>
    </recommendedName>
</protein>
<dbReference type="Pfam" id="PF03446">
    <property type="entry name" value="NAD_binding_2"/>
    <property type="match status" value="1"/>
</dbReference>
<evidence type="ECO:0000256" key="8">
    <source>
        <dbReference type="ARBA" id="ARBA00023002"/>
    </source>
</evidence>